<sequence length="315" mass="35787">MQQMSIPEMRAYLERSTSSLNANKLHGMKAEASFRSYVQSLGASQRVSPGGWIFRQKGEQDFGNSTVAVFPHCLDADRDYSKEPSRTDIPLTLHTICATMHQIGIRSFYAHPVISGGSTGKVVVWKLIQLGVPWQTEFADADLAFTAFIRRSRRYNYLRYSTDVSSLSDGDVLVQFSHENLRVFIEDRFMCETSDIDGIVWGERYTYPIEIKEKAPARDNDIGEWFGLDTGPFVKLAHYAARRGNLHSLFVVREIEDPATRTFKRWLFTEFDKLAQYASWVPRSGGQSMGGSTSMVVRIPRTAFRELDAKALKEI</sequence>
<accession>A0A7X0MFL9</accession>
<proteinExistence type="predicted"/>
<name>A0A7X0MFL9_9HYPH</name>
<comment type="caution">
    <text evidence="1">The sequence shown here is derived from an EMBL/GenBank/DDBJ whole genome shotgun (WGS) entry which is preliminary data.</text>
</comment>
<protein>
    <submittedName>
        <fullName evidence="1">Uncharacterized protein</fullName>
    </submittedName>
</protein>
<dbReference type="EMBL" id="JACHBG010000028">
    <property type="protein sequence ID" value="MBB6488919.1"/>
    <property type="molecule type" value="Genomic_DNA"/>
</dbReference>
<gene>
    <name evidence="1" type="ORF">GGD46_006242</name>
</gene>
<reference evidence="1 2" key="1">
    <citation type="submission" date="2020-08" db="EMBL/GenBank/DDBJ databases">
        <title>Genomic Encyclopedia of Type Strains, Phase IV (KMG-V): Genome sequencing to study the core and pangenomes of soil and plant-associated prokaryotes.</title>
        <authorList>
            <person name="Whitman W."/>
        </authorList>
    </citation>
    <scope>NUCLEOTIDE SEQUENCE [LARGE SCALE GENOMIC DNA]</scope>
    <source>
        <strain evidence="1 2">SEMIA 4060</strain>
    </source>
</reference>
<evidence type="ECO:0000313" key="1">
    <source>
        <dbReference type="EMBL" id="MBB6488919.1"/>
    </source>
</evidence>
<organism evidence="1 2">
    <name type="scientific">Rhizobium lusitanum</name>
    <dbReference type="NCBI Taxonomy" id="293958"/>
    <lineage>
        <taxon>Bacteria</taxon>
        <taxon>Pseudomonadati</taxon>
        <taxon>Pseudomonadota</taxon>
        <taxon>Alphaproteobacteria</taxon>
        <taxon>Hyphomicrobiales</taxon>
        <taxon>Rhizobiaceae</taxon>
        <taxon>Rhizobium/Agrobacterium group</taxon>
        <taxon>Rhizobium</taxon>
    </lineage>
</organism>
<dbReference type="RefSeq" id="WP_184710774.1">
    <property type="nucleotide sequence ID" value="NZ_JACHBG010000028.1"/>
</dbReference>
<dbReference type="AlphaFoldDB" id="A0A7X0MFL9"/>
<evidence type="ECO:0000313" key="2">
    <source>
        <dbReference type="Proteomes" id="UP000565576"/>
    </source>
</evidence>
<dbReference type="Proteomes" id="UP000565576">
    <property type="component" value="Unassembled WGS sequence"/>
</dbReference>